<feature type="domain" description="FlgD/Vpr Ig-like" evidence="6">
    <location>
        <begin position="119"/>
        <end position="191"/>
    </location>
</feature>
<dbReference type="GO" id="GO:0044781">
    <property type="term" value="P:bacterial-type flagellum organization"/>
    <property type="evidence" value="ECO:0007669"/>
    <property type="project" value="UniProtKB-UniRule"/>
</dbReference>
<proteinExistence type="inferred from homology"/>
<protein>
    <recommendedName>
        <fullName evidence="2 5">Basal-body rod modification protein FlgD</fullName>
    </recommendedName>
</protein>
<name>A0A080MA57_9PROT</name>
<dbReference type="InterPro" id="IPR025965">
    <property type="entry name" value="FlgD/Vpr_Ig-like"/>
</dbReference>
<evidence type="ECO:0000313" key="11">
    <source>
        <dbReference type="Proteomes" id="UP000509684"/>
    </source>
</evidence>
<dbReference type="STRING" id="1453999.AW06_000499"/>
<keyword evidence="9" id="KW-0969">Cilium</keyword>
<dbReference type="AlphaFoldDB" id="A0A080MA57"/>
<dbReference type="Gene3D" id="2.30.30.910">
    <property type="match status" value="1"/>
</dbReference>
<feature type="domain" description="FlgD Tudor-like" evidence="7">
    <location>
        <begin position="92"/>
        <end position="231"/>
    </location>
</feature>
<dbReference type="Proteomes" id="UP000021315">
    <property type="component" value="Unassembled WGS sequence"/>
</dbReference>
<dbReference type="InterPro" id="IPR005648">
    <property type="entry name" value="FlgD"/>
</dbReference>
<dbReference type="Proteomes" id="UP000509684">
    <property type="component" value="Chromosome"/>
</dbReference>
<dbReference type="KEGG" id="acog:HWD57_09890"/>
<comment type="similarity">
    <text evidence="1 5">Belongs to the FlgD family.</text>
</comment>
<reference evidence="9 11" key="2">
    <citation type="journal article" date="2019" name="Microbiome">
        <title>Annotated bacterial chromosomes from frame-shift-corrected long-read metagenomic data.</title>
        <authorList>
            <person name="Arumugam K."/>
            <person name="Bagci C."/>
            <person name="Bessarab I."/>
            <person name="Beier S."/>
            <person name="Buchfink B."/>
            <person name="Gorska A."/>
            <person name="Qiu G."/>
            <person name="Huson D.H."/>
            <person name="Williams R.B.H."/>
        </authorList>
    </citation>
    <scope>NUCLEOTIDE SEQUENCE [LARGE SCALE GENOMIC DNA]</scope>
    <source>
        <strain evidence="9">SSA1</strain>
    </source>
</reference>
<sequence length="234" mass="23819">MNAVQSAVNSSSDIFAAINAQAKAGTTDASSGSEDVQNRFLKLLVTQLKNQDPLNPLDNAAVTTQISQISTVAGIENLNATMQTLLSDFNDSQSMQAAGLIGKSVLVPGSRLALSDGGAGGGAKASGGANLAGPADKVTLTILDAAGKVVQSQNLGARDAGSFSFTWDGKTDAGTTAPPGNYSFTIAAVRGSETVATEAMHLGTVSALVRDKGAFQLELAGLGRVDFNKVQQIF</sequence>
<accession>A0A7D5N9Q1</accession>
<dbReference type="RefSeq" id="WP_034944983.1">
    <property type="nucleotide sequence ID" value="NZ_JDST02000009.1"/>
</dbReference>
<evidence type="ECO:0000256" key="2">
    <source>
        <dbReference type="ARBA" id="ARBA00016013"/>
    </source>
</evidence>
<keyword evidence="9" id="KW-0282">Flagellum</keyword>
<dbReference type="EMBL" id="CP058708">
    <property type="protein sequence ID" value="QLH50055.1"/>
    <property type="molecule type" value="Genomic_DNA"/>
</dbReference>
<evidence type="ECO:0000259" key="6">
    <source>
        <dbReference type="Pfam" id="PF13860"/>
    </source>
</evidence>
<dbReference type="Gene3D" id="2.60.40.4070">
    <property type="match status" value="1"/>
</dbReference>
<gene>
    <name evidence="8" type="primary">flgD</name>
    <name evidence="8" type="ORF">AW06_000499</name>
    <name evidence="9" type="ORF">HWD57_09890</name>
</gene>
<dbReference type="Pfam" id="PF13861">
    <property type="entry name" value="FLgD_tudor"/>
    <property type="match status" value="1"/>
</dbReference>
<evidence type="ECO:0000256" key="4">
    <source>
        <dbReference type="ARBA" id="ARBA00024746"/>
    </source>
</evidence>
<dbReference type="Pfam" id="PF13860">
    <property type="entry name" value="FlgD_ig"/>
    <property type="match status" value="1"/>
</dbReference>
<comment type="function">
    <text evidence="4 5">Required for flagellar hook formation. May act as a scaffolding protein.</text>
</comment>
<keyword evidence="3 5" id="KW-1005">Bacterial flagellum biogenesis</keyword>
<keyword evidence="9" id="KW-0966">Cell projection</keyword>
<organism evidence="8 10">
    <name type="scientific">Candidatus Accumulibacter cognatus</name>
    <dbReference type="NCBI Taxonomy" id="2954383"/>
    <lineage>
        <taxon>Bacteria</taxon>
        <taxon>Pseudomonadati</taxon>
        <taxon>Pseudomonadota</taxon>
        <taxon>Betaproteobacteria</taxon>
        <taxon>Candidatus Accumulibacter</taxon>
    </lineage>
</organism>
<reference evidence="9" key="3">
    <citation type="submission" date="2020-06" db="EMBL/GenBank/DDBJ databases">
        <authorList>
            <person name="Arumugam K."/>
            <person name="Besarab I."/>
            <person name="Haryono M."/>
            <person name="Bagci C."/>
            <person name="Beier S."/>
            <person name="Buchfink B."/>
            <person name="Gorska A."/>
            <person name="Qiu G."/>
            <person name="Huson D.H."/>
            <person name="Williams R.B."/>
        </authorList>
    </citation>
    <scope>NUCLEOTIDE SEQUENCE</scope>
    <source>
        <strain evidence="9">SSA1</strain>
    </source>
</reference>
<evidence type="ECO:0000313" key="9">
    <source>
        <dbReference type="EMBL" id="QLH50055.1"/>
    </source>
</evidence>
<dbReference type="InterPro" id="IPR025963">
    <property type="entry name" value="FLgD_Tudor"/>
</dbReference>
<evidence type="ECO:0000259" key="7">
    <source>
        <dbReference type="Pfam" id="PF13861"/>
    </source>
</evidence>
<evidence type="ECO:0000313" key="8">
    <source>
        <dbReference type="EMBL" id="KFB78108.1"/>
    </source>
</evidence>
<accession>A0A080MA57</accession>
<reference evidence="8 10" key="1">
    <citation type="submission" date="2014-02" db="EMBL/GenBank/DDBJ databases">
        <title>Expanding our view of genomic diversity in Candidatus Accumulibacter clades.</title>
        <authorList>
            <person name="Skennerton C.T."/>
            <person name="Barr J.J."/>
            <person name="Slater F.R."/>
            <person name="Bond P.L."/>
            <person name="Tyson G.W."/>
        </authorList>
    </citation>
    <scope>NUCLEOTIDE SEQUENCE [LARGE SCALE GENOMIC DNA]</scope>
    <source>
        <strain evidence="10">SK-02</strain>
    </source>
</reference>
<evidence type="ECO:0000256" key="1">
    <source>
        <dbReference type="ARBA" id="ARBA00010577"/>
    </source>
</evidence>
<dbReference type="Pfam" id="PF03963">
    <property type="entry name" value="FlgD"/>
    <property type="match status" value="1"/>
</dbReference>
<keyword evidence="10" id="KW-1185">Reference proteome</keyword>
<evidence type="ECO:0000256" key="3">
    <source>
        <dbReference type="ARBA" id="ARBA00022795"/>
    </source>
</evidence>
<evidence type="ECO:0000313" key="10">
    <source>
        <dbReference type="Proteomes" id="UP000021315"/>
    </source>
</evidence>
<evidence type="ECO:0000256" key="5">
    <source>
        <dbReference type="RuleBase" id="RU362076"/>
    </source>
</evidence>
<dbReference type="EMBL" id="JDST02000009">
    <property type="protein sequence ID" value="KFB78108.1"/>
    <property type="molecule type" value="Genomic_DNA"/>
</dbReference>